<dbReference type="InterPro" id="IPR027417">
    <property type="entry name" value="P-loop_NTPase"/>
</dbReference>
<accession>A0A9N9XES9</accession>
<dbReference type="Gene3D" id="3.40.50.300">
    <property type="entry name" value="P-loop containing nucleotide triphosphate hydrolases"/>
    <property type="match status" value="1"/>
</dbReference>
<dbReference type="EMBL" id="OU898281">
    <property type="protein sequence ID" value="CAG9836591.1"/>
    <property type="molecule type" value="Genomic_DNA"/>
</dbReference>
<protein>
    <recommendedName>
        <fullName evidence="2">G domain-containing protein</fullName>
    </recommendedName>
</protein>
<dbReference type="InterPro" id="IPR006073">
    <property type="entry name" value="GTP-bd"/>
</dbReference>
<evidence type="ECO:0000259" key="2">
    <source>
        <dbReference type="Pfam" id="PF01926"/>
    </source>
</evidence>
<dbReference type="PANTHER" id="PTHR46406">
    <property type="entry name" value="NITRIC OXIDE-ASSOCIATED PROTEIN 1"/>
    <property type="match status" value="1"/>
</dbReference>
<gene>
    <name evidence="3" type="ORF">DIABBA_LOCUS9671</name>
</gene>
<feature type="region of interest" description="Disordered" evidence="1">
    <location>
        <begin position="483"/>
        <end position="510"/>
    </location>
</feature>
<dbReference type="AlphaFoldDB" id="A0A9N9XES9"/>
<dbReference type="SUPFAM" id="SSF52540">
    <property type="entry name" value="P-loop containing nucleoside triphosphate hydrolases"/>
    <property type="match status" value="1"/>
</dbReference>
<organism evidence="3 4">
    <name type="scientific">Diabrotica balteata</name>
    <name type="common">Banded cucumber beetle</name>
    <dbReference type="NCBI Taxonomy" id="107213"/>
    <lineage>
        <taxon>Eukaryota</taxon>
        <taxon>Metazoa</taxon>
        <taxon>Ecdysozoa</taxon>
        <taxon>Arthropoda</taxon>
        <taxon>Hexapoda</taxon>
        <taxon>Insecta</taxon>
        <taxon>Pterygota</taxon>
        <taxon>Neoptera</taxon>
        <taxon>Endopterygota</taxon>
        <taxon>Coleoptera</taxon>
        <taxon>Polyphaga</taxon>
        <taxon>Cucujiformia</taxon>
        <taxon>Chrysomeloidea</taxon>
        <taxon>Chrysomelidae</taxon>
        <taxon>Galerucinae</taxon>
        <taxon>Diabroticina</taxon>
        <taxon>Diabroticites</taxon>
        <taxon>Diabrotica</taxon>
    </lineage>
</organism>
<name>A0A9N9XES9_DIABA</name>
<dbReference type="Proteomes" id="UP001153709">
    <property type="component" value="Chromosome 6"/>
</dbReference>
<dbReference type="InterPro" id="IPR052807">
    <property type="entry name" value="Mito_transl_resp_regulator"/>
</dbReference>
<reference evidence="3" key="1">
    <citation type="submission" date="2022-01" db="EMBL/GenBank/DDBJ databases">
        <authorList>
            <person name="King R."/>
        </authorList>
    </citation>
    <scope>NUCLEOTIDE SEQUENCE</scope>
</reference>
<feature type="compositionally biased region" description="Polar residues" evidence="1">
    <location>
        <begin position="493"/>
        <end position="505"/>
    </location>
</feature>
<keyword evidence="4" id="KW-1185">Reference proteome</keyword>
<proteinExistence type="predicted"/>
<dbReference type="CDD" id="cd01855">
    <property type="entry name" value="YqeH"/>
    <property type="match status" value="1"/>
</dbReference>
<dbReference type="PANTHER" id="PTHR46406:SF1">
    <property type="entry name" value="NITRIC OXIDE-ASSOCIATED PROTEIN 1"/>
    <property type="match status" value="1"/>
</dbReference>
<dbReference type="GO" id="GO:0005525">
    <property type="term" value="F:GTP binding"/>
    <property type="evidence" value="ECO:0007669"/>
    <property type="project" value="InterPro"/>
</dbReference>
<evidence type="ECO:0000313" key="3">
    <source>
        <dbReference type="EMBL" id="CAG9836591.1"/>
    </source>
</evidence>
<evidence type="ECO:0000256" key="1">
    <source>
        <dbReference type="SAM" id="MobiDB-lite"/>
    </source>
</evidence>
<evidence type="ECO:0000313" key="4">
    <source>
        <dbReference type="Proteomes" id="UP001153709"/>
    </source>
</evidence>
<dbReference type="OrthoDB" id="1696305at2759"/>
<sequence length="710" mass="80365">MLFLKSYQNVNCCKCYWLQKLEISKKYLSTNTYLYFPVENKLVNNKETEKSSNKDKLLFNSVLNAKQNKLGFFKARRQYIQQLELKSKIQPLPLSLKFLSEDLLTEKDTLKVEEQQINESNKNVQFPYSSFSTPVSEFKGENKDLEFPQDSPETIDKEVRAKNNDLRTWMNAYDNLERDIVEDSENGTINYGTPDPKSIISDVPCGGCGALLHCKDTAIPGYIPSEIFKNAHKPGAAVLEAIICQRCFFLKEHNIALQVRVSADDYPKVLMSLADKMCLVILMVDLTDFPCSIWPGIADIFGPTTPIFVVGNKIDLIPKDDVKFIPNIKQKVIDYMKLNGFGTSKILDVALISAKTGYGIEDLITSLHSLWKVKGDVYLVGCTNVGKSSLFNALLGSDYCKIQAADLIQRATTSQWPGTTLNLLKFPILKLSAHRLYLRNLRLTQMNKSTFVEENRRREQLKVDNVAENATLIGRIEQTFSKHTRQPEKADAFSSQPQRNNSGRTTMGVDENHPDYASGRWCYDTPGVVHPDQILDLLTLDELILTLPKELIRPETFCVKPGTSLFIAGLARLDYLEGPDSVKLTVFRSNELPITICTLDNAEKTYDDCLGTELFRVPIDEGDRLSKWPGLSKGKPFTVKGVTRRLSSNDVVLSNAGWISITCGNQEYTFQAWTPNQRGIHLRDSILPKIVTLRGKRIKYTVQYEKHTFI</sequence>
<dbReference type="Pfam" id="PF01926">
    <property type="entry name" value="MMR_HSR1"/>
    <property type="match status" value="1"/>
</dbReference>
<feature type="domain" description="G" evidence="2">
    <location>
        <begin position="377"/>
        <end position="428"/>
    </location>
</feature>